<dbReference type="SUPFAM" id="SSF53474">
    <property type="entry name" value="alpha/beta-Hydrolases"/>
    <property type="match status" value="1"/>
</dbReference>
<dbReference type="Gene3D" id="3.40.50.1820">
    <property type="entry name" value="alpha/beta hydrolase"/>
    <property type="match status" value="1"/>
</dbReference>
<organism evidence="2 3">
    <name type="scientific">Pseudomonas avellanae</name>
    <dbReference type="NCBI Taxonomy" id="46257"/>
    <lineage>
        <taxon>Bacteria</taxon>
        <taxon>Pseudomonadati</taxon>
        <taxon>Pseudomonadota</taxon>
        <taxon>Gammaproteobacteria</taxon>
        <taxon>Pseudomonadales</taxon>
        <taxon>Pseudomonadaceae</taxon>
        <taxon>Pseudomonas</taxon>
    </lineage>
</organism>
<proteinExistence type="predicted"/>
<accession>A0A3M5TNI1</accession>
<dbReference type="InterPro" id="IPR029058">
    <property type="entry name" value="AB_hydrolase_fold"/>
</dbReference>
<evidence type="ECO:0000313" key="2">
    <source>
        <dbReference type="EMBL" id="RMU34874.1"/>
    </source>
</evidence>
<dbReference type="Proteomes" id="UP000281514">
    <property type="component" value="Unassembled WGS sequence"/>
</dbReference>
<sequence length="117" mass="13240">MRPNPQVVDRFTDPHRALSIARIECHYFMNKAFLEENQLIRDMPKIAHLPAIIVHGRYDVICPLDNAWELHQNWPDSELQIIRDAGHSAAETGIADALVRAAAQIAQNLLDLPPEEA</sequence>
<evidence type="ECO:0000313" key="3">
    <source>
        <dbReference type="Proteomes" id="UP000281514"/>
    </source>
</evidence>
<dbReference type="PANTHER" id="PTHR43722">
    <property type="entry name" value="PROLINE IMINOPEPTIDASE"/>
    <property type="match status" value="1"/>
</dbReference>
<dbReference type="GO" id="GO:0006508">
    <property type="term" value="P:proteolysis"/>
    <property type="evidence" value="ECO:0007669"/>
    <property type="project" value="InterPro"/>
</dbReference>
<dbReference type="AlphaFoldDB" id="A0A3M5TNI1"/>
<dbReference type="GO" id="GO:0005737">
    <property type="term" value="C:cytoplasm"/>
    <property type="evidence" value="ECO:0007669"/>
    <property type="project" value="InterPro"/>
</dbReference>
<reference evidence="2 3" key="1">
    <citation type="submission" date="2018-08" db="EMBL/GenBank/DDBJ databases">
        <title>Recombination of ecologically and evolutionarily significant loci maintains genetic cohesion in the Pseudomonas syringae species complex.</title>
        <authorList>
            <person name="Dillon M."/>
            <person name="Thakur S."/>
            <person name="Almeida R.N.D."/>
            <person name="Weir B.S."/>
            <person name="Guttman D.S."/>
        </authorList>
    </citation>
    <scope>NUCLEOTIDE SEQUENCE [LARGE SCALE GENOMIC DNA]</scope>
    <source>
        <strain evidence="2 3">ICMP 9749</strain>
    </source>
</reference>
<dbReference type="GO" id="GO:0004177">
    <property type="term" value="F:aminopeptidase activity"/>
    <property type="evidence" value="ECO:0007669"/>
    <property type="project" value="UniProtKB-EC"/>
</dbReference>
<dbReference type="EMBL" id="RBTX01000287">
    <property type="protein sequence ID" value="RMU34874.1"/>
    <property type="molecule type" value="Genomic_DNA"/>
</dbReference>
<comment type="caution">
    <text evidence="2">The sequence shown here is derived from an EMBL/GenBank/DDBJ whole genome shotgun (WGS) entry which is preliminary data.</text>
</comment>
<name>A0A3M5TNI1_9PSED</name>
<evidence type="ECO:0000256" key="1">
    <source>
        <dbReference type="ARBA" id="ARBA00021843"/>
    </source>
</evidence>
<protein>
    <recommendedName>
        <fullName evidence="1">Proline iminopeptidase</fullName>
    </recommendedName>
</protein>
<gene>
    <name evidence="2" type="ORF">ALP32_03159</name>
</gene>
<dbReference type="InterPro" id="IPR005944">
    <property type="entry name" value="Pro_iminopeptidase"/>
</dbReference>
<dbReference type="PANTHER" id="PTHR43722:SF1">
    <property type="entry name" value="PROLINE IMINOPEPTIDASE"/>
    <property type="match status" value="1"/>
</dbReference>